<gene>
    <name evidence="4" type="primary">rpl16</name>
</gene>
<keyword evidence="3" id="KW-0687">Ribonucleoprotein</keyword>
<dbReference type="AlphaFoldDB" id="A0A4V1HFN2"/>
<evidence type="ECO:0000256" key="3">
    <source>
        <dbReference type="ARBA" id="ARBA00023274"/>
    </source>
</evidence>
<geneLocation type="mitochondrion" evidence="4"/>
<evidence type="ECO:0000256" key="1">
    <source>
        <dbReference type="ARBA" id="ARBA00008931"/>
    </source>
</evidence>
<reference evidence="4" key="1">
    <citation type="journal article" date="2019" name="Mitochondrial DNA Part B Resour">
        <title>The mitochondrial genome of the ciliate Pseudourostyla cristata (Ciliophora, Urostylida).</title>
        <authorList>
            <person name="Park K.-M."/>
            <person name="Min G.-S."/>
            <person name="Kim S."/>
        </authorList>
    </citation>
    <scope>NUCLEOTIDE SEQUENCE</scope>
</reference>
<dbReference type="GO" id="GO:0005840">
    <property type="term" value="C:ribosome"/>
    <property type="evidence" value="ECO:0007669"/>
    <property type="project" value="UniProtKB-KW"/>
</dbReference>
<dbReference type="EMBL" id="MH888186">
    <property type="protein sequence ID" value="QCU82613.1"/>
    <property type="molecule type" value="Genomic_DNA"/>
</dbReference>
<protein>
    <submittedName>
        <fullName evidence="4">Ribosomal protein L16</fullName>
    </submittedName>
</protein>
<dbReference type="GO" id="GO:0003735">
    <property type="term" value="F:structural constituent of ribosome"/>
    <property type="evidence" value="ECO:0007669"/>
    <property type="project" value="InterPro"/>
</dbReference>
<dbReference type="InterPro" id="IPR047873">
    <property type="entry name" value="Ribosomal_uL16"/>
</dbReference>
<evidence type="ECO:0000313" key="4">
    <source>
        <dbReference type="EMBL" id="QCU82613.1"/>
    </source>
</evidence>
<keyword evidence="4" id="KW-0496">Mitochondrion</keyword>
<evidence type="ECO:0000256" key="2">
    <source>
        <dbReference type="ARBA" id="ARBA00022980"/>
    </source>
</evidence>
<proteinExistence type="inferred from homology"/>
<name>A0A4V1HFN2_9SPIT</name>
<accession>A0A4V1HFN2</accession>
<dbReference type="GO" id="GO:1990904">
    <property type="term" value="C:ribonucleoprotein complex"/>
    <property type="evidence" value="ECO:0007669"/>
    <property type="project" value="UniProtKB-KW"/>
</dbReference>
<sequence>MGKGKGKVQCWYIKIKPGTFLFEFINLRNGRARYFMKQMQFKLYIKSRIYFLNTKFVSSPYYAAKKARLNFYWC</sequence>
<keyword evidence="2 4" id="KW-0689">Ribosomal protein</keyword>
<organism evidence="4">
    <name type="scientific">Pseudourostyla cristata</name>
    <dbReference type="NCBI Taxonomy" id="293816"/>
    <lineage>
        <taxon>Eukaryota</taxon>
        <taxon>Sar</taxon>
        <taxon>Alveolata</taxon>
        <taxon>Ciliophora</taxon>
        <taxon>Intramacronucleata</taxon>
        <taxon>Spirotrichea</taxon>
        <taxon>Stichotrichia</taxon>
        <taxon>Urostylida</taxon>
        <taxon>Pseudourostylidae</taxon>
        <taxon>Pseudourostyla</taxon>
    </lineage>
</organism>
<dbReference type="Pfam" id="PF00252">
    <property type="entry name" value="Ribosomal_L16"/>
    <property type="match status" value="1"/>
</dbReference>
<dbReference type="GO" id="GO:0006412">
    <property type="term" value="P:translation"/>
    <property type="evidence" value="ECO:0007669"/>
    <property type="project" value="InterPro"/>
</dbReference>
<dbReference type="Gene3D" id="3.90.1170.10">
    <property type="entry name" value="Ribosomal protein L10e/L16"/>
    <property type="match status" value="1"/>
</dbReference>
<dbReference type="SUPFAM" id="SSF54686">
    <property type="entry name" value="Ribosomal protein L16p/L10e"/>
    <property type="match status" value="1"/>
</dbReference>
<dbReference type="InterPro" id="IPR036920">
    <property type="entry name" value="Ribosomal_uL16_sf"/>
</dbReference>
<comment type="similarity">
    <text evidence="1">Belongs to the universal ribosomal protein uL16 family.</text>
</comment>